<comment type="catalytic activity">
    <reaction evidence="8">
        <text>Couples ATP hydrolysis with the unwinding of duplex DNA by translocating in the 3'-5' direction.</text>
        <dbReference type="EC" id="5.6.2.4"/>
    </reaction>
</comment>
<keyword evidence="6" id="KW-0238">DNA-binding</keyword>
<evidence type="ECO:0000256" key="10">
    <source>
        <dbReference type="ARBA" id="ARBA00034923"/>
    </source>
</evidence>
<gene>
    <name evidence="15" type="ORF">NB700_001912</name>
</gene>
<dbReference type="CDD" id="cd17932">
    <property type="entry name" value="DEXQc_UvrD"/>
    <property type="match status" value="1"/>
</dbReference>
<comment type="catalytic activity">
    <reaction evidence="11">
        <text>ATP + H2O = ADP + phosphate + H(+)</text>
        <dbReference type="Rhea" id="RHEA:13065"/>
        <dbReference type="ChEBI" id="CHEBI:15377"/>
        <dbReference type="ChEBI" id="CHEBI:15378"/>
        <dbReference type="ChEBI" id="CHEBI:30616"/>
        <dbReference type="ChEBI" id="CHEBI:43474"/>
        <dbReference type="ChEBI" id="CHEBI:456216"/>
        <dbReference type="EC" id="5.6.2.4"/>
    </reaction>
</comment>
<keyword evidence="16" id="KW-1185">Reference proteome</keyword>
<evidence type="ECO:0000256" key="12">
    <source>
        <dbReference type="PROSITE-ProRule" id="PRU00560"/>
    </source>
</evidence>
<dbReference type="GO" id="GO:0016787">
    <property type="term" value="F:hydrolase activity"/>
    <property type="evidence" value="ECO:0007669"/>
    <property type="project" value="UniProtKB-KW"/>
</dbReference>
<dbReference type="Pfam" id="PF13361">
    <property type="entry name" value="UvrD_C"/>
    <property type="match status" value="1"/>
</dbReference>
<reference evidence="15 16" key="1">
    <citation type="submission" date="2022-06" db="EMBL/GenBank/DDBJ databases">
        <title>Dynamics of rice microbiomes reveals core vertical transmitted seed endophytes.</title>
        <authorList>
            <person name="Liao K."/>
            <person name="Zhang X."/>
        </authorList>
    </citation>
    <scope>NUCLEOTIDE SEQUENCE [LARGE SCALE GENOMIC DNA]</scope>
    <source>
        <strain evidence="15 16">YT10-10-1</strain>
    </source>
</reference>
<sequence length="741" mass="83365">MAGAGKTSTLIQRCRRLLQLGVAERDILCLMFNKDAQVDFEQRLRSRLGDGPIPQVRTYNSFCLEMWKQLESMGHVPKTTHKGQDEEDALMRRSLRMVAGKGVYISSEHFEMLSSLKTLTKSGFDSPDAVYDKTELPYEYRTLILAAYQQFEATRHRQRWRFFSDQIYDTAMVLRSRPELWGIFRGRYSQIQVDEFQDISEIQMFIVEVITGPSTSVLVVGDADQAIYSWRGSAVRYIVSEFQTRFAPCKLFPMTRTFRFGDELALFANHLVVNNKERDDKLSIADPGNPDTLIELVHPVRGRNPSIMRLLKEHQAAGTLRNVAVLARNYSHAVPLQLEMLGEGIPYFVYGREGMLYNPEIGCLVCAMAMAANHWPFSERSVEKFILTMLIAPTVFMSTAVTRGLTVSAMDAFEAGGGDAIGTGVKAAVKALKATLTREDQGKAGIALLEDRATFMEMLCHGGMRNMRPGQIIDTYIQYTDLTNSLLKHSRTPEEGQEKVRNVQALRAAAEGFETLQAMLDELGPLAAHEKDRPPAHDHVRIQSVHISKGAEYPVVILPAWSAGSFPSQTPLDAEEERRLAYVAVTRAKNHLIIQHAEDSFLTDWTDNFEDYPKADGIRRASQYLYEGELGISRRVADALREGHRDTIVARQTRVARRYIEAKGRAGWINVETPPHLAAVEQGRPITDLAELRPGALVWSKERGTCEVIARVGTSPAYHIRLEDQSTAYEVFSEGGTWLLL</sequence>
<proteinExistence type="inferred from homology"/>
<dbReference type="Gene3D" id="3.40.50.300">
    <property type="entry name" value="P-loop containing nucleotide triphosphate hydrolases"/>
    <property type="match status" value="2"/>
</dbReference>
<keyword evidence="2 12" id="KW-0547">Nucleotide-binding</keyword>
<evidence type="ECO:0000256" key="9">
    <source>
        <dbReference type="ARBA" id="ARBA00034808"/>
    </source>
</evidence>
<evidence type="ECO:0000256" key="5">
    <source>
        <dbReference type="ARBA" id="ARBA00022840"/>
    </source>
</evidence>
<dbReference type="GO" id="GO:0003678">
    <property type="term" value="F:DNA helicase activity"/>
    <property type="evidence" value="ECO:0007669"/>
    <property type="project" value="UniProtKB-EC"/>
</dbReference>
<protein>
    <recommendedName>
        <fullName evidence="9">DNA 3'-5' helicase</fullName>
        <ecNumber evidence="9">5.6.2.4</ecNumber>
    </recommendedName>
    <alternativeName>
        <fullName evidence="10">DNA 3'-5' helicase II</fullName>
    </alternativeName>
</protein>
<feature type="domain" description="UvrD-like helicase ATP-binding" evidence="13">
    <location>
        <begin position="1"/>
        <end position="261"/>
    </location>
</feature>
<evidence type="ECO:0000259" key="13">
    <source>
        <dbReference type="PROSITE" id="PS51198"/>
    </source>
</evidence>
<dbReference type="EMBL" id="JANFWR010000010">
    <property type="protein sequence ID" value="MCW0399356.1"/>
    <property type="molecule type" value="Genomic_DNA"/>
</dbReference>
<name>A0ABT3DV19_9XANT</name>
<evidence type="ECO:0000256" key="4">
    <source>
        <dbReference type="ARBA" id="ARBA00022806"/>
    </source>
</evidence>
<evidence type="ECO:0000256" key="2">
    <source>
        <dbReference type="ARBA" id="ARBA00022741"/>
    </source>
</evidence>
<keyword evidence="4 12" id="KW-0347">Helicase</keyword>
<organism evidence="15 16">
    <name type="scientific">Xanthomonas sacchari</name>
    <dbReference type="NCBI Taxonomy" id="56458"/>
    <lineage>
        <taxon>Bacteria</taxon>
        <taxon>Pseudomonadati</taxon>
        <taxon>Pseudomonadota</taxon>
        <taxon>Gammaproteobacteria</taxon>
        <taxon>Lysobacterales</taxon>
        <taxon>Lysobacteraceae</taxon>
        <taxon>Xanthomonas</taxon>
    </lineage>
</organism>
<dbReference type="InterPro" id="IPR014017">
    <property type="entry name" value="DNA_helicase_UvrD-like_C"/>
</dbReference>
<dbReference type="PROSITE" id="PS51217">
    <property type="entry name" value="UVRD_HELICASE_CTER"/>
    <property type="match status" value="1"/>
</dbReference>
<evidence type="ECO:0000256" key="7">
    <source>
        <dbReference type="ARBA" id="ARBA00023235"/>
    </source>
</evidence>
<feature type="domain" description="UvrD-like helicase C-terminal" evidence="14">
    <location>
        <begin position="262"/>
        <end position="550"/>
    </location>
</feature>
<comment type="caution">
    <text evidence="15">The sequence shown here is derived from an EMBL/GenBank/DDBJ whole genome shotgun (WGS) entry which is preliminary data.</text>
</comment>
<evidence type="ECO:0000313" key="15">
    <source>
        <dbReference type="EMBL" id="MCW0399356.1"/>
    </source>
</evidence>
<keyword evidence="5 12" id="KW-0067">ATP-binding</keyword>
<dbReference type="PANTHER" id="PTHR11070:SF2">
    <property type="entry name" value="ATP-DEPENDENT DNA HELICASE SRS2"/>
    <property type="match status" value="1"/>
</dbReference>
<evidence type="ECO:0000256" key="8">
    <source>
        <dbReference type="ARBA" id="ARBA00034617"/>
    </source>
</evidence>
<keyword evidence="7" id="KW-0413">Isomerase</keyword>
<evidence type="ECO:0000256" key="11">
    <source>
        <dbReference type="ARBA" id="ARBA00048988"/>
    </source>
</evidence>
<evidence type="ECO:0000256" key="1">
    <source>
        <dbReference type="ARBA" id="ARBA00009922"/>
    </source>
</evidence>
<evidence type="ECO:0000256" key="6">
    <source>
        <dbReference type="ARBA" id="ARBA00023125"/>
    </source>
</evidence>
<comment type="caution">
    <text evidence="12">Lacks conserved residue(s) required for the propagation of feature annotation.</text>
</comment>
<evidence type="ECO:0000259" key="14">
    <source>
        <dbReference type="PROSITE" id="PS51217"/>
    </source>
</evidence>
<dbReference type="InterPro" id="IPR013986">
    <property type="entry name" value="DExx_box_DNA_helicase_dom_sf"/>
</dbReference>
<dbReference type="EC" id="5.6.2.4" evidence="9"/>
<evidence type="ECO:0000313" key="16">
    <source>
        <dbReference type="Proteomes" id="UP001320843"/>
    </source>
</evidence>
<dbReference type="InterPro" id="IPR027417">
    <property type="entry name" value="P-loop_NTPase"/>
</dbReference>
<dbReference type="Gene3D" id="1.10.486.10">
    <property type="entry name" value="PCRA, domain 4"/>
    <property type="match status" value="1"/>
</dbReference>
<dbReference type="Proteomes" id="UP001320843">
    <property type="component" value="Unassembled WGS sequence"/>
</dbReference>
<dbReference type="SUPFAM" id="SSF52540">
    <property type="entry name" value="P-loop containing nucleoside triphosphate hydrolases"/>
    <property type="match status" value="1"/>
</dbReference>
<accession>A0ABT3DV19</accession>
<dbReference type="PROSITE" id="PS51198">
    <property type="entry name" value="UVRD_HELICASE_ATP_BIND"/>
    <property type="match status" value="1"/>
</dbReference>
<dbReference type="PANTHER" id="PTHR11070">
    <property type="entry name" value="UVRD / RECB / PCRA DNA HELICASE FAMILY MEMBER"/>
    <property type="match status" value="1"/>
</dbReference>
<keyword evidence="3 12" id="KW-0378">Hydrolase</keyword>
<evidence type="ECO:0000256" key="3">
    <source>
        <dbReference type="ARBA" id="ARBA00022801"/>
    </source>
</evidence>
<dbReference type="Pfam" id="PF00580">
    <property type="entry name" value="UvrD-helicase"/>
    <property type="match status" value="1"/>
</dbReference>
<dbReference type="InterPro" id="IPR000212">
    <property type="entry name" value="DNA_helicase_UvrD/REP"/>
</dbReference>
<comment type="similarity">
    <text evidence="1">Belongs to the helicase family. UvrD subfamily.</text>
</comment>
<dbReference type="Gene3D" id="1.10.10.160">
    <property type="match status" value="1"/>
</dbReference>
<dbReference type="InterPro" id="IPR014016">
    <property type="entry name" value="UvrD-like_ATP-bd"/>
</dbReference>